<keyword evidence="1" id="KW-0677">Repeat</keyword>
<sequence>MMQQGVEPNNLTFPFAAKACGKLSNLRYSQIIHTHVAKLPFQSDIYVQTALVDMYVKCNGLDYAYDLFVKMPKRDVTSWNSMIVGFAQSGSLDRVSIIFYEMRFDRIRPDSVTIIGLTRSISATKNLKLVSAVHSFGIRIGIAIDVSVANTWIAAYSKCEDLDAAEMVFDGIDAHLRTVISWSSVVAGHAYFRDSFKAINFYRQMLYEGFSPDTSTILSLLSSCVWPETLYQGKVIHSHGIQAGCDLDISVLNTLISMYSKCGDINSARYIFDSMMDKTCVSWTAMIGGYAEKGDLDEALALFHSMAAMGEKPDLVTVLYLISGCGQMGALEIGRWADLYASSNGLKTILVCNALIDMYAKCGSIRDAQEIFCTMHERTIVSWTTMIGGCALNGEFNKALDYFFLMVDLGIKPNRITFLAVLQACTHAGFLEKGWEFFDMMMKVYGIKPGLDHYSCMADLLGRKGKLKEALNFVQNMPIKPDTGIWGALLSACKNHRDVEIGEYVAHQLFELEPRVSAPYVEMANIYASAGRWDGVAAIRTMMKCNQVIKFPGQSLVQVNGKSYAFTVQDRCHPEGLLIYDTLDGLALQLKEEGYLSDVYEFFSKTEEVGKEETQRDGSREEGNTERKLTSCAAMEGEAETCAAAAVAGDIEFYDAISVPVAIALTGHLLLGQPVMVKPSEAEKNLAQSNSSGGGSAGLVGPYRAVDGKLYAGNLHFHMTEFQLKQFTRKGIVVPLHKPQTKVNRSPGSLVAQPPLSRPRNIGALNNFVSKGSFCFLPPEQLIIYQVLAFGTVELVQLPTDSETGHCKGFGFVQAAQSLNGKLEIAGQTIKVSSVTDHVGVQDSGAKTADFVDDDGGGLYCGVSRGAGA</sequence>
<dbReference type="PANTHER" id="PTHR24015">
    <property type="entry name" value="OS07G0578800 PROTEIN-RELATED"/>
    <property type="match status" value="1"/>
</dbReference>
<dbReference type="EMBL" id="CM018043">
    <property type="protein sequence ID" value="KAA8530983.1"/>
    <property type="molecule type" value="Genomic_DNA"/>
</dbReference>
<dbReference type="InterPro" id="IPR002885">
    <property type="entry name" value="PPR_rpt"/>
</dbReference>
<name>A0A5J5AJ01_9ASTE</name>
<dbReference type="FunFam" id="1.25.40.10:FF:000888">
    <property type="entry name" value="Pentatricopeptide repeat-containing protein"/>
    <property type="match status" value="1"/>
</dbReference>
<proteinExistence type="predicted"/>
<feature type="repeat" description="PPR" evidence="2">
    <location>
        <begin position="248"/>
        <end position="278"/>
    </location>
</feature>
<dbReference type="OrthoDB" id="185373at2759"/>
<evidence type="ECO:0000313" key="5">
    <source>
        <dbReference type="Proteomes" id="UP000325577"/>
    </source>
</evidence>
<dbReference type="GO" id="GO:0009451">
    <property type="term" value="P:RNA modification"/>
    <property type="evidence" value="ECO:0007669"/>
    <property type="project" value="InterPro"/>
</dbReference>
<dbReference type="InterPro" id="IPR011990">
    <property type="entry name" value="TPR-like_helical_dom_sf"/>
</dbReference>
<dbReference type="GO" id="GO:0003723">
    <property type="term" value="F:RNA binding"/>
    <property type="evidence" value="ECO:0007669"/>
    <property type="project" value="InterPro"/>
</dbReference>
<evidence type="ECO:0000259" key="3">
    <source>
        <dbReference type="SMART" id="SM00360"/>
    </source>
</evidence>
<gene>
    <name evidence="4" type="ORF">F0562_005727</name>
</gene>
<accession>A0A5J5AJ01</accession>
<dbReference type="SMART" id="SM00360">
    <property type="entry name" value="RRM"/>
    <property type="match status" value="1"/>
</dbReference>
<organism evidence="4 5">
    <name type="scientific">Nyssa sinensis</name>
    <dbReference type="NCBI Taxonomy" id="561372"/>
    <lineage>
        <taxon>Eukaryota</taxon>
        <taxon>Viridiplantae</taxon>
        <taxon>Streptophyta</taxon>
        <taxon>Embryophyta</taxon>
        <taxon>Tracheophyta</taxon>
        <taxon>Spermatophyta</taxon>
        <taxon>Magnoliopsida</taxon>
        <taxon>eudicotyledons</taxon>
        <taxon>Gunneridae</taxon>
        <taxon>Pentapetalae</taxon>
        <taxon>asterids</taxon>
        <taxon>Cornales</taxon>
        <taxon>Nyssaceae</taxon>
        <taxon>Nyssa</taxon>
    </lineage>
</organism>
<evidence type="ECO:0000313" key="4">
    <source>
        <dbReference type="EMBL" id="KAA8530983.1"/>
    </source>
</evidence>
<feature type="repeat" description="PPR" evidence="2">
    <location>
        <begin position="279"/>
        <end position="313"/>
    </location>
</feature>
<dbReference type="Pfam" id="PF13041">
    <property type="entry name" value="PPR_2"/>
    <property type="match status" value="2"/>
</dbReference>
<dbReference type="InterPro" id="IPR046848">
    <property type="entry name" value="E_motif"/>
</dbReference>
<dbReference type="NCBIfam" id="TIGR00756">
    <property type="entry name" value="PPR"/>
    <property type="match status" value="4"/>
</dbReference>
<dbReference type="AlphaFoldDB" id="A0A5J5AJ01"/>
<dbReference type="SUPFAM" id="SSF48452">
    <property type="entry name" value="TPR-like"/>
    <property type="match status" value="1"/>
</dbReference>
<dbReference type="PROSITE" id="PS51375">
    <property type="entry name" value="PPR"/>
    <property type="match status" value="6"/>
</dbReference>
<dbReference type="Gene3D" id="1.25.40.10">
    <property type="entry name" value="Tetratricopeptide repeat domain"/>
    <property type="match status" value="4"/>
</dbReference>
<dbReference type="InterPro" id="IPR000504">
    <property type="entry name" value="RRM_dom"/>
</dbReference>
<evidence type="ECO:0000256" key="1">
    <source>
        <dbReference type="ARBA" id="ARBA00022737"/>
    </source>
</evidence>
<evidence type="ECO:0000256" key="2">
    <source>
        <dbReference type="PROSITE-ProRule" id="PRU00708"/>
    </source>
</evidence>
<dbReference type="SUPFAM" id="SSF54928">
    <property type="entry name" value="RNA-binding domain, RBD"/>
    <property type="match status" value="1"/>
</dbReference>
<feature type="domain" description="RRM" evidence="3">
    <location>
        <begin position="709"/>
        <end position="833"/>
    </location>
</feature>
<dbReference type="Gene3D" id="3.30.70.330">
    <property type="match status" value="1"/>
</dbReference>
<reference evidence="4 5" key="1">
    <citation type="submission" date="2019-09" db="EMBL/GenBank/DDBJ databases">
        <title>A chromosome-level genome assembly of the Chinese tupelo Nyssa sinensis.</title>
        <authorList>
            <person name="Yang X."/>
            <person name="Kang M."/>
            <person name="Yang Y."/>
            <person name="Xiong H."/>
            <person name="Wang M."/>
            <person name="Zhang Z."/>
            <person name="Wang Z."/>
            <person name="Wu H."/>
            <person name="Ma T."/>
            <person name="Liu J."/>
            <person name="Xi Z."/>
        </authorList>
    </citation>
    <scope>NUCLEOTIDE SEQUENCE [LARGE SCALE GENOMIC DNA]</scope>
    <source>
        <strain evidence="4">J267</strain>
        <tissue evidence="4">Leaf</tissue>
    </source>
</reference>
<dbReference type="Pfam" id="PF01535">
    <property type="entry name" value="PPR"/>
    <property type="match status" value="6"/>
</dbReference>
<feature type="repeat" description="PPR" evidence="2">
    <location>
        <begin position="75"/>
        <end position="109"/>
    </location>
</feature>
<dbReference type="FunFam" id="1.25.40.10:FF:000409">
    <property type="entry name" value="Pentatricopeptide repeat-containing protein, chloroplastic"/>
    <property type="match status" value="1"/>
</dbReference>
<feature type="repeat" description="PPR" evidence="2">
    <location>
        <begin position="414"/>
        <end position="449"/>
    </location>
</feature>
<keyword evidence="5" id="KW-1185">Reference proteome</keyword>
<dbReference type="PANTHER" id="PTHR24015:SF1993">
    <property type="entry name" value="PENTATRICOPEPTIDE REPEAT-CONTAINING PROTEIN"/>
    <property type="match status" value="1"/>
</dbReference>
<protein>
    <recommendedName>
        <fullName evidence="3">RRM domain-containing protein</fullName>
    </recommendedName>
</protein>
<dbReference type="Proteomes" id="UP000325577">
    <property type="component" value="Linkage Group LG2"/>
</dbReference>
<dbReference type="FunFam" id="1.25.40.10:FF:000968">
    <property type="entry name" value="Pentatricopeptide repeat-containing protein, mitochondrial"/>
    <property type="match status" value="1"/>
</dbReference>
<dbReference type="Pfam" id="PF20431">
    <property type="entry name" value="E_motif"/>
    <property type="match status" value="1"/>
</dbReference>
<feature type="repeat" description="PPR" evidence="2">
    <location>
        <begin position="348"/>
        <end position="378"/>
    </location>
</feature>
<feature type="repeat" description="PPR" evidence="2">
    <location>
        <begin position="379"/>
        <end position="413"/>
    </location>
</feature>
<dbReference type="FunFam" id="1.25.40.10:FF:000231">
    <property type="entry name" value="Pentatricopeptide repeat-containing protein chloroplastic"/>
    <property type="match status" value="1"/>
</dbReference>
<dbReference type="InterPro" id="IPR012677">
    <property type="entry name" value="Nucleotide-bd_a/b_plait_sf"/>
</dbReference>
<dbReference type="InterPro" id="IPR035979">
    <property type="entry name" value="RBD_domain_sf"/>
</dbReference>
<dbReference type="InterPro" id="IPR046960">
    <property type="entry name" value="PPR_At4g14850-like_plant"/>
</dbReference>